<feature type="domain" description="N-acetyltransferase" evidence="1">
    <location>
        <begin position="68"/>
        <end position="231"/>
    </location>
</feature>
<dbReference type="PROSITE" id="PS51186">
    <property type="entry name" value="GNAT"/>
    <property type="match status" value="1"/>
</dbReference>
<dbReference type="Proteomes" id="UP001310594">
    <property type="component" value="Unassembled WGS sequence"/>
</dbReference>
<dbReference type="GO" id="GO:0016747">
    <property type="term" value="F:acyltransferase activity, transferring groups other than amino-acyl groups"/>
    <property type="evidence" value="ECO:0007669"/>
    <property type="project" value="InterPro"/>
</dbReference>
<evidence type="ECO:0000313" key="3">
    <source>
        <dbReference type="Proteomes" id="UP001310594"/>
    </source>
</evidence>
<dbReference type="InterPro" id="IPR016181">
    <property type="entry name" value="Acyl_CoA_acyltransferase"/>
</dbReference>
<dbReference type="InterPro" id="IPR052523">
    <property type="entry name" value="Trichothecene_AcTrans"/>
</dbReference>
<sequence length="232" mass="25897">MPYHVQPASLQDAEEIRDCVDKAFANSTFSKLMFPSEKAHLTPLGVFRAYMIARQRKRMDDPNAHYFKAVDPDRSNAVVGYANWYLPGNLPKKVATTEQQPAAEPVLHNVADAPPIGGANADERPACINGEALDEFTQKMDEQREKIWSTNSSYYYLGALGVDSAYKGRGIARQLMQFGIESADKDGLPIYLEATPDGLPMYQARFGFQPVSEFEISDGQYKVVLMIRPPRA</sequence>
<proteinExistence type="predicted"/>
<dbReference type="PANTHER" id="PTHR42791:SF2">
    <property type="entry name" value="N-ACETYLTRANSFERASE DOMAIN-CONTAINING PROTEIN"/>
    <property type="match status" value="1"/>
</dbReference>
<organism evidence="2 3">
    <name type="scientific">Elasticomyces elasticus</name>
    <dbReference type="NCBI Taxonomy" id="574655"/>
    <lineage>
        <taxon>Eukaryota</taxon>
        <taxon>Fungi</taxon>
        <taxon>Dikarya</taxon>
        <taxon>Ascomycota</taxon>
        <taxon>Pezizomycotina</taxon>
        <taxon>Dothideomycetes</taxon>
        <taxon>Dothideomycetidae</taxon>
        <taxon>Mycosphaerellales</taxon>
        <taxon>Teratosphaeriaceae</taxon>
        <taxon>Elasticomyces</taxon>
    </lineage>
</organism>
<comment type="caution">
    <text evidence="2">The sequence shown here is derived from an EMBL/GenBank/DDBJ whole genome shotgun (WGS) entry which is preliminary data.</text>
</comment>
<gene>
    <name evidence="2" type="ORF">LTR97_002125</name>
</gene>
<name>A0AAN7ZVH0_9PEZI</name>
<dbReference type="EMBL" id="JAVRQU010000003">
    <property type="protein sequence ID" value="KAK5705011.1"/>
    <property type="molecule type" value="Genomic_DNA"/>
</dbReference>
<dbReference type="CDD" id="cd04301">
    <property type="entry name" value="NAT_SF"/>
    <property type="match status" value="1"/>
</dbReference>
<reference evidence="2" key="1">
    <citation type="submission" date="2023-08" db="EMBL/GenBank/DDBJ databases">
        <title>Black Yeasts Isolated from many extreme environments.</title>
        <authorList>
            <person name="Coleine C."/>
            <person name="Stajich J.E."/>
            <person name="Selbmann L."/>
        </authorList>
    </citation>
    <scope>NUCLEOTIDE SEQUENCE</scope>
    <source>
        <strain evidence="2">CCFEE 5810</strain>
    </source>
</reference>
<dbReference type="AlphaFoldDB" id="A0AAN7ZVH0"/>
<dbReference type="Gene3D" id="3.40.630.30">
    <property type="match status" value="1"/>
</dbReference>
<protein>
    <recommendedName>
        <fullName evidence="1">N-acetyltransferase domain-containing protein</fullName>
    </recommendedName>
</protein>
<dbReference type="PANTHER" id="PTHR42791">
    <property type="entry name" value="GNAT FAMILY ACETYLTRANSFERASE"/>
    <property type="match status" value="1"/>
</dbReference>
<dbReference type="Pfam" id="PF00583">
    <property type="entry name" value="Acetyltransf_1"/>
    <property type="match status" value="1"/>
</dbReference>
<dbReference type="InterPro" id="IPR000182">
    <property type="entry name" value="GNAT_dom"/>
</dbReference>
<evidence type="ECO:0000259" key="1">
    <source>
        <dbReference type="PROSITE" id="PS51186"/>
    </source>
</evidence>
<accession>A0AAN7ZVH0</accession>
<dbReference type="SUPFAM" id="SSF55729">
    <property type="entry name" value="Acyl-CoA N-acyltransferases (Nat)"/>
    <property type="match status" value="1"/>
</dbReference>
<evidence type="ECO:0000313" key="2">
    <source>
        <dbReference type="EMBL" id="KAK5705011.1"/>
    </source>
</evidence>